<evidence type="ECO:0000259" key="5">
    <source>
        <dbReference type="PROSITE" id="PS51094"/>
    </source>
</evidence>
<dbReference type="InterPro" id="IPR050661">
    <property type="entry name" value="BglG_antiterminators"/>
</dbReference>
<dbReference type="eggNOG" id="COG1762">
    <property type="taxonomic scope" value="Bacteria"/>
</dbReference>
<dbReference type="Pfam" id="PF08279">
    <property type="entry name" value="HTH_11"/>
    <property type="match status" value="1"/>
</dbReference>
<keyword evidence="1" id="KW-0677">Repeat</keyword>
<dbReference type="KEGG" id="cgo:Corgl_1173"/>
<dbReference type="EC" id="2.7.1.69" evidence="7"/>
<dbReference type="InterPro" id="IPR016152">
    <property type="entry name" value="PTrfase/Anion_transptr"/>
</dbReference>
<feature type="domain" description="PTS EIIA type-2" evidence="5">
    <location>
        <begin position="514"/>
        <end position="652"/>
    </location>
</feature>
<dbReference type="EMBL" id="CP002628">
    <property type="protein sequence ID" value="AEB07279.1"/>
    <property type="molecule type" value="Genomic_DNA"/>
</dbReference>
<sequence length="654" mass="74445">MLSEREQQLLRALLESAGPLSARALASRLDVSIRTVKACVQKINAKVPGCIGSNRSGYHPDPDLASALIDAQRSDDVPQNSRERIVFLLRRLLFANRSLNVFDLCEELFVSLTTMKTDLSRVRHRIAPFRLDLVQHDNQLSLEGLEKDKRRLGSDLLYSETSVNFLDLSTIEQAFPDIDAGYISACVRETLDEYRRFANDYSVVNLVLHIAITIERIRSGNSLSGMRWIEDDRSVADAGSVGSRDPESSGAGDRELALAITGRLAEHFGIAFSSVEVYELSLLLASRTTLLDYRTATKDDIEHFIGSECLALVREMISDLSGYYGIDLSEHEFFVRFALHIKNLLLRAKSGGLSKNPLTQQIRSMCPLLYDTAVAEACLIKMRTALEINDDEIAYIAFHLGSALETQKQLTNKVKAVLYCPSYYDLDKKVMLFLDRHFEAVLLITNIVTEEEDLAHLSAVDLLIATVPVKVYSGAPIYRVNIFPTDHDAEEIRRIVEELKHRKRRGEIRGNLERLMFAELFEINEDRMTRDEVIHRMVNRLRARDWVGEDFEERVWEREALSSTSLSSFALPHPVRLCSKRSSISVMVSHTPIDWNGEYVRLVMMLSFNRRDRAAFYELFDPLVCVLSDPQQVLALSRCENYEEFISRLCDMME</sequence>
<dbReference type="Proteomes" id="UP000006851">
    <property type="component" value="Chromosome"/>
</dbReference>
<dbReference type="HOGENOM" id="CLU_013442_5_2_11"/>
<evidence type="ECO:0000256" key="3">
    <source>
        <dbReference type="ARBA" id="ARBA00023159"/>
    </source>
</evidence>
<dbReference type="Pfam" id="PF05043">
    <property type="entry name" value="Mga"/>
    <property type="match status" value="1"/>
</dbReference>
<organism evidence="7 8">
    <name type="scientific">Coriobacterium glomerans (strain ATCC 49209 / DSM 20642 / JCM 10262 / PW2)</name>
    <dbReference type="NCBI Taxonomy" id="700015"/>
    <lineage>
        <taxon>Bacteria</taxon>
        <taxon>Bacillati</taxon>
        <taxon>Actinomycetota</taxon>
        <taxon>Coriobacteriia</taxon>
        <taxon>Coriobacteriales</taxon>
        <taxon>Coriobacteriaceae</taxon>
        <taxon>Coriobacterium</taxon>
    </lineage>
</organism>
<evidence type="ECO:0000259" key="6">
    <source>
        <dbReference type="PROSITE" id="PS51372"/>
    </source>
</evidence>
<keyword evidence="2" id="KW-0805">Transcription regulation</keyword>
<dbReference type="Pfam" id="PF00359">
    <property type="entry name" value="PTS_EIIA_2"/>
    <property type="match status" value="1"/>
</dbReference>
<dbReference type="GO" id="GO:0006355">
    <property type="term" value="P:regulation of DNA-templated transcription"/>
    <property type="evidence" value="ECO:0007669"/>
    <property type="project" value="InterPro"/>
</dbReference>
<dbReference type="PANTHER" id="PTHR30185">
    <property type="entry name" value="CRYPTIC BETA-GLUCOSIDE BGL OPERON ANTITERMINATOR"/>
    <property type="match status" value="1"/>
</dbReference>
<evidence type="ECO:0000313" key="8">
    <source>
        <dbReference type="Proteomes" id="UP000006851"/>
    </source>
</evidence>
<dbReference type="SUPFAM" id="SSF55804">
    <property type="entry name" value="Phoshotransferase/anion transport protein"/>
    <property type="match status" value="1"/>
</dbReference>
<dbReference type="InterPro" id="IPR002178">
    <property type="entry name" value="PTS_EIIA_type-2_dom"/>
</dbReference>
<dbReference type="Gene3D" id="1.10.1790.10">
    <property type="entry name" value="PRD domain"/>
    <property type="match status" value="1"/>
</dbReference>
<evidence type="ECO:0000313" key="7">
    <source>
        <dbReference type="EMBL" id="AEB07279.1"/>
    </source>
</evidence>
<dbReference type="Gene3D" id="3.40.930.10">
    <property type="entry name" value="Mannitol-specific EII, Chain A"/>
    <property type="match status" value="1"/>
</dbReference>
<dbReference type="PANTHER" id="PTHR30185:SF12">
    <property type="entry name" value="TRANSCRIPTIONAL REGULATOR MANR"/>
    <property type="match status" value="1"/>
</dbReference>
<feature type="domain" description="PRD" evidence="6">
    <location>
        <begin position="304"/>
        <end position="410"/>
    </location>
</feature>
<dbReference type="InterPro" id="IPR007737">
    <property type="entry name" value="Mga_HTH"/>
</dbReference>
<dbReference type="InterPro" id="IPR013196">
    <property type="entry name" value="HTH_11"/>
</dbReference>
<dbReference type="SUPFAM" id="SSF63520">
    <property type="entry name" value="PTS-regulatory domain, PRD"/>
    <property type="match status" value="1"/>
</dbReference>
<name>F2N896_CORGP</name>
<evidence type="ECO:0000256" key="4">
    <source>
        <dbReference type="ARBA" id="ARBA00023163"/>
    </source>
</evidence>
<gene>
    <name evidence="7" type="ordered locus">Corgl_1173</name>
</gene>
<protein>
    <submittedName>
        <fullName evidence="7">Transcriptional antiterminator, BglG</fullName>
        <ecNumber evidence="7">2.7.1.69</ecNumber>
    </submittedName>
</protein>
<dbReference type="InterPro" id="IPR036388">
    <property type="entry name" value="WH-like_DNA-bd_sf"/>
</dbReference>
<dbReference type="InterPro" id="IPR036634">
    <property type="entry name" value="PRD_sf"/>
</dbReference>
<dbReference type="GO" id="GO:0016740">
    <property type="term" value="F:transferase activity"/>
    <property type="evidence" value="ECO:0007669"/>
    <property type="project" value="UniProtKB-KW"/>
</dbReference>
<dbReference type="STRING" id="700015.Corgl_1173"/>
<dbReference type="Gene3D" id="1.10.10.10">
    <property type="entry name" value="Winged helix-like DNA-binding domain superfamily/Winged helix DNA-binding domain"/>
    <property type="match status" value="1"/>
</dbReference>
<dbReference type="AlphaFoldDB" id="F2N896"/>
<evidence type="ECO:0000256" key="2">
    <source>
        <dbReference type="ARBA" id="ARBA00023015"/>
    </source>
</evidence>
<keyword evidence="7" id="KW-0808">Transferase</keyword>
<keyword evidence="4" id="KW-0804">Transcription</keyword>
<accession>F2N896</accession>
<keyword evidence="8" id="KW-1185">Reference proteome</keyword>
<reference evidence="8" key="1">
    <citation type="journal article" date="2013" name="Stand. Genomic Sci.">
        <title>Complete genome sequence of Coriobacterium glomerans type strain (PW2(T)) from the midgut of Pyrrhocoris apterus L. (red soldier bug).</title>
        <authorList>
            <person name="Stackebrandt E."/>
            <person name="Zeytun A."/>
            <person name="Lapidus A."/>
            <person name="Nolan M."/>
            <person name="Lucas S."/>
            <person name="Hammon N."/>
            <person name="Deshpande S."/>
            <person name="Cheng J.F."/>
            <person name="Tapia R."/>
            <person name="Goodwin L.A."/>
            <person name="Pitluck S."/>
            <person name="Liolios K."/>
            <person name="Pagani I."/>
            <person name="Ivanova N."/>
            <person name="Mavromatis K."/>
            <person name="Mikhailova N."/>
            <person name="Huntemann M."/>
            <person name="Pati A."/>
            <person name="Chen A."/>
            <person name="Palaniappan K."/>
            <person name="Chang Y.J."/>
            <person name="Land M."/>
            <person name="Hauser L."/>
            <person name="Rohde M."/>
            <person name="Pukall R."/>
            <person name="Goker M."/>
            <person name="Detter J.C."/>
            <person name="Woyke T."/>
            <person name="Bristow J."/>
            <person name="Eisen J.A."/>
            <person name="Markowitz V."/>
            <person name="Hugenholtz P."/>
            <person name="Kyrpides N.C."/>
            <person name="Klenk H.P."/>
        </authorList>
    </citation>
    <scope>NUCLEOTIDE SEQUENCE</scope>
    <source>
        <strain evidence="8">ATCC 49209 / DSM 20642 / JCM 10262 / PW2</strain>
    </source>
</reference>
<dbReference type="InterPro" id="IPR011608">
    <property type="entry name" value="PRD"/>
</dbReference>
<dbReference type="eggNOG" id="COG3711">
    <property type="taxonomic scope" value="Bacteria"/>
</dbReference>
<dbReference type="Pfam" id="PF00874">
    <property type="entry name" value="PRD"/>
    <property type="match status" value="1"/>
</dbReference>
<dbReference type="PROSITE" id="PS51094">
    <property type="entry name" value="PTS_EIIA_TYPE_2"/>
    <property type="match status" value="1"/>
</dbReference>
<dbReference type="PROSITE" id="PS51372">
    <property type="entry name" value="PRD_2"/>
    <property type="match status" value="1"/>
</dbReference>
<keyword evidence="3" id="KW-0010">Activator</keyword>
<evidence type="ECO:0000256" key="1">
    <source>
        <dbReference type="ARBA" id="ARBA00022737"/>
    </source>
</evidence>
<proteinExistence type="predicted"/>